<dbReference type="EMBL" id="JADGJW010000599">
    <property type="protein sequence ID" value="KAJ3214683.1"/>
    <property type="molecule type" value="Genomic_DNA"/>
</dbReference>
<dbReference type="PRINTS" id="PR00926">
    <property type="entry name" value="MITOCARRIER"/>
</dbReference>
<dbReference type="GO" id="GO:0005743">
    <property type="term" value="C:mitochondrial inner membrane"/>
    <property type="evidence" value="ECO:0007669"/>
    <property type="project" value="UniProtKB-SubCell"/>
</dbReference>
<feature type="repeat" description="Solcar" evidence="9">
    <location>
        <begin position="96"/>
        <end position="183"/>
    </location>
</feature>
<dbReference type="SUPFAM" id="SSF103506">
    <property type="entry name" value="Mitochondrial carrier"/>
    <property type="match status" value="1"/>
</dbReference>
<dbReference type="Proteomes" id="UP001211065">
    <property type="component" value="Unassembled WGS sequence"/>
</dbReference>
<feature type="transmembrane region" description="Helical" evidence="11">
    <location>
        <begin position="99"/>
        <end position="122"/>
    </location>
</feature>
<dbReference type="InterPro" id="IPR002067">
    <property type="entry name" value="MCP"/>
</dbReference>
<evidence type="ECO:0000256" key="4">
    <source>
        <dbReference type="ARBA" id="ARBA00022737"/>
    </source>
</evidence>
<name>A0AAD5XWU0_9FUNG</name>
<keyword evidence="2 10" id="KW-0813">Transport</keyword>
<accession>A0AAD5XWU0</accession>
<comment type="similarity">
    <text evidence="10">Belongs to the mitochondrial carrier (TC 2.A.29) family.</text>
</comment>
<evidence type="ECO:0000256" key="3">
    <source>
        <dbReference type="ARBA" id="ARBA00022692"/>
    </source>
</evidence>
<organism evidence="12 13">
    <name type="scientific">Clydaea vesicula</name>
    <dbReference type="NCBI Taxonomy" id="447962"/>
    <lineage>
        <taxon>Eukaryota</taxon>
        <taxon>Fungi</taxon>
        <taxon>Fungi incertae sedis</taxon>
        <taxon>Chytridiomycota</taxon>
        <taxon>Chytridiomycota incertae sedis</taxon>
        <taxon>Chytridiomycetes</taxon>
        <taxon>Lobulomycetales</taxon>
        <taxon>Lobulomycetaceae</taxon>
        <taxon>Clydaea</taxon>
    </lineage>
</organism>
<evidence type="ECO:0000256" key="11">
    <source>
        <dbReference type="SAM" id="Phobius"/>
    </source>
</evidence>
<dbReference type="Gene3D" id="1.50.40.10">
    <property type="entry name" value="Mitochondrial carrier domain"/>
    <property type="match status" value="1"/>
</dbReference>
<dbReference type="PANTHER" id="PTHR45829">
    <property type="entry name" value="MITOCHONDRIAL CARRIER PROTEIN RIM2"/>
    <property type="match status" value="1"/>
</dbReference>
<dbReference type="Pfam" id="PF00153">
    <property type="entry name" value="Mito_carr"/>
    <property type="match status" value="3"/>
</dbReference>
<evidence type="ECO:0000256" key="8">
    <source>
        <dbReference type="ARBA" id="ARBA00023136"/>
    </source>
</evidence>
<protein>
    <recommendedName>
        <fullName evidence="14">Mitochondrial carrier</fullName>
    </recommendedName>
</protein>
<keyword evidence="4" id="KW-0677">Repeat</keyword>
<gene>
    <name evidence="12" type="ORF">HK099_006698</name>
</gene>
<dbReference type="GO" id="GO:1990519">
    <property type="term" value="P:pyrimidine nucleotide import into mitochondrion"/>
    <property type="evidence" value="ECO:0007669"/>
    <property type="project" value="TreeGrafter"/>
</dbReference>
<keyword evidence="3 9" id="KW-0812">Transmembrane</keyword>
<dbReference type="InterPro" id="IPR023395">
    <property type="entry name" value="MCP_dom_sf"/>
</dbReference>
<comment type="subcellular location">
    <subcellularLocation>
        <location evidence="1">Mitochondrion inner membrane</location>
        <topology evidence="1">Multi-pass membrane protein</topology>
    </subcellularLocation>
</comment>
<evidence type="ECO:0000313" key="13">
    <source>
        <dbReference type="Proteomes" id="UP001211065"/>
    </source>
</evidence>
<evidence type="ECO:0000256" key="10">
    <source>
        <dbReference type="RuleBase" id="RU000488"/>
    </source>
</evidence>
<evidence type="ECO:0008006" key="14">
    <source>
        <dbReference type="Google" id="ProtNLM"/>
    </source>
</evidence>
<proteinExistence type="inferred from homology"/>
<dbReference type="PANTHER" id="PTHR45829:SF1">
    <property type="entry name" value="CARRIER PROTEIN, PUTATIVE (AFU_ORTHOLOGUE AFUA_4G06780)-RELATED"/>
    <property type="match status" value="1"/>
</dbReference>
<dbReference type="GO" id="GO:0015218">
    <property type="term" value="F:pyrimidine nucleotide transmembrane transporter activity"/>
    <property type="evidence" value="ECO:0007669"/>
    <property type="project" value="InterPro"/>
</dbReference>
<dbReference type="InterPro" id="IPR018108">
    <property type="entry name" value="MCP_transmembrane"/>
</dbReference>
<keyword evidence="8 9" id="KW-0472">Membrane</keyword>
<keyword evidence="5" id="KW-0999">Mitochondrion inner membrane</keyword>
<sequence length="309" mass="34725">MDYAFAGAMSGLVAGIIVCPLDVVKVRLQNQPPISLTNYNGTFPTLVRIAKEEGLKGLFSGLSPTILSYLCDRMLWFATYESFKVAISNHTTRKLDDPFVHSGSALLSSVVCVVGITPLWVIRTRMMTQNTETIYYYRSVSHAFKSIIKKEGLTSLYRGLIPSFLGIAHPLIQFPLYERFKIVISNYEHHSKLEDYNPNKRPELSNLGILTSSIVSKFIAAVITYPHEVIRTRLQTQTAPLNKNFSNNTSVIPNIVPYNGIVKTVKNMVVEEGWKSLYKGLPTNLIRTIPSAGISLWTYEMILNNMKNI</sequence>
<dbReference type="PROSITE" id="PS50920">
    <property type="entry name" value="SOLCAR"/>
    <property type="match status" value="3"/>
</dbReference>
<evidence type="ECO:0000256" key="6">
    <source>
        <dbReference type="ARBA" id="ARBA00022989"/>
    </source>
</evidence>
<evidence type="ECO:0000256" key="9">
    <source>
        <dbReference type="PROSITE-ProRule" id="PRU00282"/>
    </source>
</evidence>
<evidence type="ECO:0000256" key="2">
    <source>
        <dbReference type="ARBA" id="ARBA00022448"/>
    </source>
</evidence>
<feature type="transmembrane region" description="Helical" evidence="11">
    <location>
        <begin position="6"/>
        <end position="24"/>
    </location>
</feature>
<dbReference type="AlphaFoldDB" id="A0AAD5XWU0"/>
<keyword evidence="6 11" id="KW-1133">Transmembrane helix</keyword>
<evidence type="ECO:0000313" key="12">
    <source>
        <dbReference type="EMBL" id="KAJ3214683.1"/>
    </source>
</evidence>
<dbReference type="InterPro" id="IPR049562">
    <property type="entry name" value="SLC25A33/36-like"/>
</dbReference>
<feature type="transmembrane region" description="Helical" evidence="11">
    <location>
        <begin position="58"/>
        <end position="79"/>
    </location>
</feature>
<feature type="repeat" description="Solcar" evidence="9">
    <location>
        <begin position="204"/>
        <end position="305"/>
    </location>
</feature>
<comment type="caution">
    <text evidence="12">The sequence shown here is derived from an EMBL/GenBank/DDBJ whole genome shotgun (WGS) entry which is preliminary data.</text>
</comment>
<feature type="repeat" description="Solcar" evidence="9">
    <location>
        <begin position="2"/>
        <end position="86"/>
    </location>
</feature>
<keyword evidence="7" id="KW-0496">Mitochondrion</keyword>
<evidence type="ECO:0000256" key="1">
    <source>
        <dbReference type="ARBA" id="ARBA00004448"/>
    </source>
</evidence>
<reference evidence="12" key="1">
    <citation type="submission" date="2020-05" db="EMBL/GenBank/DDBJ databases">
        <title>Phylogenomic resolution of chytrid fungi.</title>
        <authorList>
            <person name="Stajich J.E."/>
            <person name="Amses K."/>
            <person name="Simmons R."/>
            <person name="Seto K."/>
            <person name="Myers J."/>
            <person name="Bonds A."/>
            <person name="Quandt C.A."/>
            <person name="Barry K."/>
            <person name="Liu P."/>
            <person name="Grigoriev I."/>
            <person name="Longcore J.E."/>
            <person name="James T.Y."/>
        </authorList>
    </citation>
    <scope>NUCLEOTIDE SEQUENCE</scope>
    <source>
        <strain evidence="12">JEL0476</strain>
    </source>
</reference>
<evidence type="ECO:0000256" key="5">
    <source>
        <dbReference type="ARBA" id="ARBA00022792"/>
    </source>
</evidence>
<evidence type="ECO:0000256" key="7">
    <source>
        <dbReference type="ARBA" id="ARBA00023128"/>
    </source>
</evidence>
<keyword evidence="13" id="KW-1185">Reference proteome</keyword>